<gene>
    <name evidence="2" type="ORF">DHW03_01085</name>
</gene>
<dbReference type="AlphaFoldDB" id="A0A317EUG5"/>
<evidence type="ECO:0000313" key="3">
    <source>
        <dbReference type="Proteomes" id="UP000245379"/>
    </source>
</evidence>
<feature type="domain" description="DUF3347" evidence="1">
    <location>
        <begin position="27"/>
        <end position="109"/>
    </location>
</feature>
<sequence>MVAVIATTLVQATFAQEHNGHDANTSVLASYYSLKNALVAGDATLASAKSLELVKSIESTDNKIIGDKDKAELLKHSTMVSKTTDIKAQREDFAPLSTAMITLAKSGKLSADPIYVQYCPMKKSSWLSSEKPVKNPYYGSAMLTCGKISETIN</sequence>
<reference evidence="2 3" key="1">
    <citation type="submission" date="2018-05" db="EMBL/GenBank/DDBJ databases">
        <title>Pedobacter paludis sp. nov., isolated from wetland soil.</title>
        <authorList>
            <person name="Zhang Y."/>
            <person name="Wang G."/>
        </authorList>
    </citation>
    <scope>NUCLEOTIDE SEQUENCE [LARGE SCALE GENOMIC DNA]</scope>
    <source>
        <strain evidence="2 3">KCTC22721</strain>
    </source>
</reference>
<protein>
    <recommendedName>
        <fullName evidence="1">DUF3347 domain-containing protein</fullName>
    </recommendedName>
</protein>
<dbReference type="OrthoDB" id="5513217at2"/>
<dbReference type="Proteomes" id="UP000245379">
    <property type="component" value="Unassembled WGS sequence"/>
</dbReference>
<accession>A0A317EUG5</accession>
<evidence type="ECO:0000313" key="2">
    <source>
        <dbReference type="EMBL" id="PWS29533.1"/>
    </source>
</evidence>
<organism evidence="2 3">
    <name type="scientific">Pedobacter yonginense</name>
    <dbReference type="NCBI Taxonomy" id="651869"/>
    <lineage>
        <taxon>Bacteria</taxon>
        <taxon>Pseudomonadati</taxon>
        <taxon>Bacteroidota</taxon>
        <taxon>Sphingobacteriia</taxon>
        <taxon>Sphingobacteriales</taxon>
        <taxon>Sphingobacteriaceae</taxon>
        <taxon>Pedobacter</taxon>
    </lineage>
</organism>
<evidence type="ECO:0000259" key="1">
    <source>
        <dbReference type="Pfam" id="PF11827"/>
    </source>
</evidence>
<proteinExistence type="predicted"/>
<name>A0A317EUG5_9SPHI</name>
<dbReference type="Pfam" id="PF11827">
    <property type="entry name" value="DUF3347"/>
    <property type="match status" value="1"/>
</dbReference>
<dbReference type="InterPro" id="IPR021782">
    <property type="entry name" value="DUF3347"/>
</dbReference>
<comment type="caution">
    <text evidence="2">The sequence shown here is derived from an EMBL/GenBank/DDBJ whole genome shotgun (WGS) entry which is preliminary data.</text>
</comment>
<keyword evidence="3" id="KW-1185">Reference proteome</keyword>
<dbReference type="EMBL" id="QGNZ01000001">
    <property type="protein sequence ID" value="PWS29533.1"/>
    <property type="molecule type" value="Genomic_DNA"/>
</dbReference>